<comment type="caution">
    <text evidence="9">The sequence shown here is derived from an EMBL/GenBank/DDBJ whole genome shotgun (WGS) entry which is preliminary data.</text>
</comment>
<feature type="compositionally biased region" description="Basic and acidic residues" evidence="7">
    <location>
        <begin position="590"/>
        <end position="599"/>
    </location>
</feature>
<keyword evidence="10" id="KW-1185">Reference proteome</keyword>
<evidence type="ECO:0000256" key="1">
    <source>
        <dbReference type="ARBA" id="ARBA00022723"/>
    </source>
</evidence>
<dbReference type="SUPFAM" id="SSF57701">
    <property type="entry name" value="Zn2/Cys6 DNA-binding domain"/>
    <property type="match status" value="1"/>
</dbReference>
<reference evidence="9" key="1">
    <citation type="journal article" date="2021" name="Nat. Commun.">
        <title>Genetic determinants of endophytism in the Arabidopsis root mycobiome.</title>
        <authorList>
            <person name="Mesny F."/>
            <person name="Miyauchi S."/>
            <person name="Thiergart T."/>
            <person name="Pickel B."/>
            <person name="Atanasova L."/>
            <person name="Karlsson M."/>
            <person name="Huettel B."/>
            <person name="Barry K.W."/>
            <person name="Haridas S."/>
            <person name="Chen C."/>
            <person name="Bauer D."/>
            <person name="Andreopoulos W."/>
            <person name="Pangilinan J."/>
            <person name="LaButti K."/>
            <person name="Riley R."/>
            <person name="Lipzen A."/>
            <person name="Clum A."/>
            <person name="Drula E."/>
            <person name="Henrissat B."/>
            <person name="Kohler A."/>
            <person name="Grigoriev I.V."/>
            <person name="Martin F.M."/>
            <person name="Hacquard S."/>
        </authorList>
    </citation>
    <scope>NUCLEOTIDE SEQUENCE</scope>
    <source>
        <strain evidence="9">MPI-SDFR-AT-0120</strain>
    </source>
</reference>
<feature type="compositionally biased region" description="Polar residues" evidence="7">
    <location>
        <begin position="33"/>
        <end position="44"/>
    </location>
</feature>
<dbReference type="Pfam" id="PF00172">
    <property type="entry name" value="Zn_clus"/>
    <property type="match status" value="1"/>
</dbReference>
<evidence type="ECO:0000259" key="8">
    <source>
        <dbReference type="PROSITE" id="PS50048"/>
    </source>
</evidence>
<dbReference type="AlphaFoldDB" id="A0A8K0W5D5"/>
<feature type="compositionally biased region" description="Basic and acidic residues" evidence="7">
    <location>
        <begin position="643"/>
        <end position="654"/>
    </location>
</feature>
<protein>
    <recommendedName>
        <fullName evidence="8">Zn(2)-C6 fungal-type domain-containing protein</fullName>
    </recommendedName>
</protein>
<feature type="region of interest" description="Disordered" evidence="7">
    <location>
        <begin position="215"/>
        <end position="302"/>
    </location>
</feature>
<dbReference type="PANTHER" id="PTHR47659">
    <property type="entry name" value="ZN(II)2CYS6 TRANSCRIPTION FACTOR (EUROFUNG)-RELATED"/>
    <property type="match status" value="1"/>
</dbReference>
<dbReference type="InterPro" id="IPR001138">
    <property type="entry name" value="Zn2Cys6_DnaBD"/>
</dbReference>
<dbReference type="OrthoDB" id="5575144at2759"/>
<feature type="domain" description="Zn(2)-C6 fungal-type" evidence="8">
    <location>
        <begin position="194"/>
        <end position="223"/>
    </location>
</feature>
<organism evidence="9 10">
    <name type="scientific">Paraphoma chrysanthemicola</name>
    <dbReference type="NCBI Taxonomy" id="798071"/>
    <lineage>
        <taxon>Eukaryota</taxon>
        <taxon>Fungi</taxon>
        <taxon>Dikarya</taxon>
        <taxon>Ascomycota</taxon>
        <taxon>Pezizomycotina</taxon>
        <taxon>Dothideomycetes</taxon>
        <taxon>Pleosporomycetidae</taxon>
        <taxon>Pleosporales</taxon>
        <taxon>Pleosporineae</taxon>
        <taxon>Phaeosphaeriaceae</taxon>
        <taxon>Paraphoma</taxon>
    </lineage>
</organism>
<evidence type="ECO:0000256" key="5">
    <source>
        <dbReference type="ARBA" id="ARBA00023163"/>
    </source>
</evidence>
<dbReference type="GO" id="GO:0000981">
    <property type="term" value="F:DNA-binding transcription factor activity, RNA polymerase II-specific"/>
    <property type="evidence" value="ECO:0007669"/>
    <property type="project" value="InterPro"/>
</dbReference>
<accession>A0A8K0W5D5</accession>
<dbReference type="Gene3D" id="4.10.240.10">
    <property type="entry name" value="Zn(2)-C6 fungal-type DNA-binding domain"/>
    <property type="match status" value="1"/>
</dbReference>
<keyword evidence="3" id="KW-0805">Transcription regulation</keyword>
<evidence type="ECO:0000256" key="2">
    <source>
        <dbReference type="ARBA" id="ARBA00022833"/>
    </source>
</evidence>
<dbReference type="GO" id="GO:0008270">
    <property type="term" value="F:zinc ion binding"/>
    <property type="evidence" value="ECO:0007669"/>
    <property type="project" value="InterPro"/>
</dbReference>
<dbReference type="PROSITE" id="PS00463">
    <property type="entry name" value="ZN2_CY6_FUNGAL_1"/>
    <property type="match status" value="1"/>
</dbReference>
<proteinExistence type="predicted"/>
<dbReference type="CDD" id="cd00067">
    <property type="entry name" value="GAL4"/>
    <property type="match status" value="1"/>
</dbReference>
<keyword evidence="4" id="KW-0238">DNA-binding</keyword>
<evidence type="ECO:0000256" key="6">
    <source>
        <dbReference type="ARBA" id="ARBA00023242"/>
    </source>
</evidence>
<keyword evidence="5" id="KW-0804">Transcription</keyword>
<feature type="region of interest" description="Disordered" evidence="7">
    <location>
        <begin position="558"/>
        <end position="666"/>
    </location>
</feature>
<keyword evidence="6" id="KW-0539">Nucleus</keyword>
<dbReference type="InterPro" id="IPR036864">
    <property type="entry name" value="Zn2-C6_fun-type_DNA-bd_sf"/>
</dbReference>
<dbReference type="PROSITE" id="PS50048">
    <property type="entry name" value="ZN2_CY6_FUNGAL_2"/>
    <property type="match status" value="1"/>
</dbReference>
<dbReference type="Proteomes" id="UP000813461">
    <property type="component" value="Unassembled WGS sequence"/>
</dbReference>
<evidence type="ECO:0000313" key="9">
    <source>
        <dbReference type="EMBL" id="KAH7095798.1"/>
    </source>
</evidence>
<keyword evidence="1" id="KW-0479">Metal-binding</keyword>
<dbReference type="EMBL" id="JAGMVJ010000001">
    <property type="protein sequence ID" value="KAH7095798.1"/>
    <property type="molecule type" value="Genomic_DNA"/>
</dbReference>
<dbReference type="SMART" id="SM00066">
    <property type="entry name" value="GAL4"/>
    <property type="match status" value="1"/>
</dbReference>
<feature type="compositionally biased region" description="Basic and acidic residues" evidence="7">
    <location>
        <begin position="235"/>
        <end position="249"/>
    </location>
</feature>
<gene>
    <name evidence="9" type="ORF">FB567DRAFT_40163</name>
</gene>
<sequence length="666" mass="73193">MQSLALPRPTSLLTTPFGHPQEVEDGLAKLRSKLSSGRTEQLSYPSPPMSEPHSPNRRLAHTSEPLRHSYPTHTTLPQRVEAGLPLPPPSAVLYDSRPTPGVQSHSEERALYPGESHLRGQSLHYQPGRPIEHSPYSSHPVPQSYAYEYQPSGVHQYASSHHAGPMGQQSAMIAPPPVRPSKPARRTKAHVASACVNCKKAHLSCDVQRPCGRCVASGKQDTCKDVQHKKRGRPRLRDDREFSRPEEGRQQTGHILGGIPAPGPETYPHSFPTLHAHRASDPPKYPGRHDEEHSSKVHAHAQSVPSTNGIQLSSFGGVAASPYTAGPNLAYQTLPVAFLNLDLVVQKSNQAFQDLVAFLGDVRGKHLGSLLEARQNDSLQRLRNELRDERDEREPTYMAPITPVGQDPMRPVMDSLVDRDVEHVSHGFTDRPMYLSFRTPNGQFQSLQVQIRLAKTSLYFVTLVVRSLPQVPTPALLTQQLASPSLNQSSQSMSAPTTAPVRDYTSYQGRPPSSTSSASSSPYINVSSIRTSLPAFSPSSYGSSPSYTYSPSTGAESGYFPNLRPPSQAGATYPSPYAAPSRKPSVTSEPLRDRNRTTRLEGLQLPPIRTGPAPLGSPLHLEGQSAIEREREFVRRRVSSPSADERRPETPETGKRRRLNIREVLG</sequence>
<dbReference type="PANTHER" id="PTHR47659:SF4">
    <property type="entry name" value="ZN(II)2CYS6 TRANSCRIPTION FACTOR (EUROFUNG)"/>
    <property type="match status" value="1"/>
</dbReference>
<dbReference type="GO" id="GO:0003677">
    <property type="term" value="F:DNA binding"/>
    <property type="evidence" value="ECO:0007669"/>
    <property type="project" value="UniProtKB-KW"/>
</dbReference>
<feature type="compositionally biased region" description="Low complexity" evidence="7">
    <location>
        <begin position="511"/>
        <end position="522"/>
    </location>
</feature>
<feature type="region of interest" description="Disordered" evidence="7">
    <location>
        <begin position="1"/>
        <end position="73"/>
    </location>
</feature>
<keyword evidence="2" id="KW-0862">Zinc</keyword>
<evidence type="ECO:0000256" key="7">
    <source>
        <dbReference type="SAM" id="MobiDB-lite"/>
    </source>
</evidence>
<feature type="region of interest" description="Disordered" evidence="7">
    <location>
        <begin position="482"/>
        <end position="522"/>
    </location>
</feature>
<evidence type="ECO:0000313" key="10">
    <source>
        <dbReference type="Proteomes" id="UP000813461"/>
    </source>
</evidence>
<evidence type="ECO:0000256" key="4">
    <source>
        <dbReference type="ARBA" id="ARBA00023125"/>
    </source>
</evidence>
<feature type="compositionally biased region" description="Low complexity" evidence="7">
    <location>
        <begin position="482"/>
        <end position="496"/>
    </location>
</feature>
<name>A0A8K0W5D5_9PLEO</name>
<evidence type="ECO:0000256" key="3">
    <source>
        <dbReference type="ARBA" id="ARBA00023015"/>
    </source>
</evidence>
<dbReference type="InterPro" id="IPR050335">
    <property type="entry name" value="ERT1_acuK_gluconeogen_tf"/>
</dbReference>